<keyword evidence="7" id="KW-1185">Reference proteome</keyword>
<evidence type="ECO:0000256" key="4">
    <source>
        <dbReference type="RuleBase" id="RU003704"/>
    </source>
</evidence>
<keyword evidence="2 4" id="KW-0808">Transferase</keyword>
<comment type="caution">
    <text evidence="6">The sequence shown here is derived from an EMBL/GenBank/DDBJ whole genome shotgun (WGS) entry which is preliminary data.</text>
</comment>
<dbReference type="RefSeq" id="WP_125072407.1">
    <property type="nucleotide sequence ID" value="NZ_QWZQ01000023.1"/>
</dbReference>
<dbReference type="Proteomes" id="UP000283633">
    <property type="component" value="Unassembled WGS sequence"/>
</dbReference>
<gene>
    <name evidence="6" type="ORF">D1831_07995</name>
</gene>
<accession>A0A3R8J6P2</accession>
<evidence type="ECO:0000313" key="6">
    <source>
        <dbReference type="EMBL" id="RRK10322.1"/>
    </source>
</evidence>
<comment type="similarity">
    <text evidence="1 4">Belongs to the carbohydrate kinase PfkB family.</text>
</comment>
<dbReference type="InterPro" id="IPR029056">
    <property type="entry name" value="Ribokinase-like"/>
</dbReference>
<dbReference type="InterPro" id="IPR011611">
    <property type="entry name" value="PfkB_dom"/>
</dbReference>
<dbReference type="Pfam" id="PF00294">
    <property type="entry name" value="PfkB"/>
    <property type="match status" value="1"/>
</dbReference>
<sequence length="294" mass="31417">MSRALILGAVFVDVVVNVPTLPTSGADVTGEAVASHVGGCAYNVYGAVRAAGQIAELFVPVGIGEQAATVRADFERNGIPVTLPVETGDNGWDLALVEPDGERSFLTIDGVEQCWQPAWFDRLDLTSYDYFYISGYELENPISAQVILQALAQRHSQAYVVFDPSPRVTHLPADCRDAILSDRVMVHCNEAELDELVPGGDNLEDKLHRLFTLTHSPVIVTLGQRGTVYYNGQTSQTLPGATVPVTNTIGAGDTHCGGLLAGLMAGMDLKTAVRQANELAAQVIQQVNGCLPLK</sequence>
<dbReference type="GO" id="GO:0006796">
    <property type="term" value="P:phosphate-containing compound metabolic process"/>
    <property type="evidence" value="ECO:0007669"/>
    <property type="project" value="UniProtKB-ARBA"/>
</dbReference>
<dbReference type="EMBL" id="QWZQ01000023">
    <property type="protein sequence ID" value="RRK10322.1"/>
    <property type="molecule type" value="Genomic_DNA"/>
</dbReference>
<dbReference type="PANTHER" id="PTHR10584">
    <property type="entry name" value="SUGAR KINASE"/>
    <property type="match status" value="1"/>
</dbReference>
<dbReference type="PRINTS" id="PR00990">
    <property type="entry name" value="RIBOKINASE"/>
</dbReference>
<protein>
    <submittedName>
        <fullName evidence="6">Ribokinase</fullName>
    </submittedName>
</protein>
<feature type="domain" description="Carbohydrate kinase PfkB" evidence="5">
    <location>
        <begin position="3"/>
        <end position="291"/>
    </location>
</feature>
<dbReference type="Gene3D" id="3.40.1190.20">
    <property type="match status" value="1"/>
</dbReference>
<organism evidence="6 7">
    <name type="scientific">Lactiplantibacillus garii</name>
    <dbReference type="NCBI Taxonomy" id="2306423"/>
    <lineage>
        <taxon>Bacteria</taxon>
        <taxon>Bacillati</taxon>
        <taxon>Bacillota</taxon>
        <taxon>Bacilli</taxon>
        <taxon>Lactobacillales</taxon>
        <taxon>Lactobacillaceae</taxon>
        <taxon>Lactiplantibacillus</taxon>
    </lineage>
</organism>
<keyword evidence="3 4" id="KW-0418">Kinase</keyword>
<dbReference type="PANTHER" id="PTHR10584:SF166">
    <property type="entry name" value="RIBOKINASE"/>
    <property type="match status" value="1"/>
</dbReference>
<evidence type="ECO:0000256" key="3">
    <source>
        <dbReference type="ARBA" id="ARBA00022777"/>
    </source>
</evidence>
<evidence type="ECO:0000256" key="2">
    <source>
        <dbReference type="ARBA" id="ARBA00022679"/>
    </source>
</evidence>
<name>A0A3R8J6P2_9LACO</name>
<dbReference type="InterPro" id="IPR002139">
    <property type="entry name" value="Ribo/fructo_kinase"/>
</dbReference>
<evidence type="ECO:0000256" key="1">
    <source>
        <dbReference type="ARBA" id="ARBA00010688"/>
    </source>
</evidence>
<evidence type="ECO:0000313" key="7">
    <source>
        <dbReference type="Proteomes" id="UP000283633"/>
    </source>
</evidence>
<evidence type="ECO:0000259" key="5">
    <source>
        <dbReference type="Pfam" id="PF00294"/>
    </source>
</evidence>
<dbReference type="AlphaFoldDB" id="A0A3R8J6P2"/>
<dbReference type="SUPFAM" id="SSF53613">
    <property type="entry name" value="Ribokinase-like"/>
    <property type="match status" value="1"/>
</dbReference>
<dbReference type="InterPro" id="IPR002173">
    <property type="entry name" value="Carboh/pur_kinase_PfkB_CS"/>
</dbReference>
<dbReference type="GO" id="GO:0016301">
    <property type="term" value="F:kinase activity"/>
    <property type="evidence" value="ECO:0007669"/>
    <property type="project" value="UniProtKB-KW"/>
</dbReference>
<proteinExistence type="inferred from homology"/>
<reference evidence="6 7" key="1">
    <citation type="submission" date="2018-08" db="EMBL/GenBank/DDBJ databases">
        <title>Genome Lactobacillus garii FI11369.</title>
        <authorList>
            <person name="Diaz M."/>
            <person name="Narbad A."/>
        </authorList>
    </citation>
    <scope>NUCLEOTIDE SEQUENCE [LARGE SCALE GENOMIC DNA]</scope>
    <source>
        <strain evidence="6 7">FI11369</strain>
    </source>
</reference>
<dbReference type="GO" id="GO:0005829">
    <property type="term" value="C:cytosol"/>
    <property type="evidence" value="ECO:0007669"/>
    <property type="project" value="TreeGrafter"/>
</dbReference>
<dbReference type="PROSITE" id="PS00584">
    <property type="entry name" value="PFKB_KINASES_2"/>
    <property type="match status" value="1"/>
</dbReference>
<dbReference type="OrthoDB" id="9775849at2"/>